<keyword evidence="2" id="KW-1185">Reference proteome</keyword>
<feature type="non-terminal residue" evidence="1">
    <location>
        <position position="180"/>
    </location>
</feature>
<accession>A0A5C2RNP1</accession>
<evidence type="ECO:0000313" key="2">
    <source>
        <dbReference type="Proteomes" id="UP000313359"/>
    </source>
</evidence>
<gene>
    <name evidence="1" type="ORF">L227DRAFT_617169</name>
</gene>
<name>A0A5C2RNP1_9APHY</name>
<dbReference type="EMBL" id="ML122326">
    <property type="protein sequence ID" value="RPD53262.1"/>
    <property type="molecule type" value="Genomic_DNA"/>
</dbReference>
<reference evidence="1" key="1">
    <citation type="journal article" date="2018" name="Genome Biol. Evol.">
        <title>Genomics and development of Lentinus tigrinus, a white-rot wood-decaying mushroom with dimorphic fruiting bodies.</title>
        <authorList>
            <person name="Wu B."/>
            <person name="Xu Z."/>
            <person name="Knudson A."/>
            <person name="Carlson A."/>
            <person name="Chen N."/>
            <person name="Kovaka S."/>
            <person name="LaButti K."/>
            <person name="Lipzen A."/>
            <person name="Pennachio C."/>
            <person name="Riley R."/>
            <person name="Schakwitz W."/>
            <person name="Umezawa K."/>
            <person name="Ohm R.A."/>
            <person name="Grigoriev I.V."/>
            <person name="Nagy L.G."/>
            <person name="Gibbons J."/>
            <person name="Hibbett D."/>
        </authorList>
    </citation>
    <scope>NUCLEOTIDE SEQUENCE [LARGE SCALE GENOMIC DNA]</scope>
    <source>
        <strain evidence="1">ALCF2SS1-6</strain>
    </source>
</reference>
<dbReference type="AlphaFoldDB" id="A0A5C2RNP1"/>
<protein>
    <submittedName>
        <fullName evidence="1">Uncharacterized protein</fullName>
    </submittedName>
</protein>
<sequence>MSLYEQALVAFSASGTITFRDEMVSGRVVPFGAPDRFQRVHVLIVECAKDYYGLVVSQLADGVVSADPPVTVANLLFPDSRVIFDIRQSVCTIYVTVEATWRFKLHFDVSHEFWEVARIISESMAVSAVYQEELTRLIWDAVLLHVPTHTVPMDVDAMDLTPLAKTPREHIGVQVGDDGL</sequence>
<dbReference type="Proteomes" id="UP000313359">
    <property type="component" value="Unassembled WGS sequence"/>
</dbReference>
<organism evidence="1 2">
    <name type="scientific">Lentinus tigrinus ALCF2SS1-6</name>
    <dbReference type="NCBI Taxonomy" id="1328759"/>
    <lineage>
        <taxon>Eukaryota</taxon>
        <taxon>Fungi</taxon>
        <taxon>Dikarya</taxon>
        <taxon>Basidiomycota</taxon>
        <taxon>Agaricomycotina</taxon>
        <taxon>Agaricomycetes</taxon>
        <taxon>Polyporales</taxon>
        <taxon>Polyporaceae</taxon>
        <taxon>Lentinus</taxon>
    </lineage>
</organism>
<proteinExistence type="predicted"/>
<evidence type="ECO:0000313" key="1">
    <source>
        <dbReference type="EMBL" id="RPD53262.1"/>
    </source>
</evidence>